<accession>A0A8A1LYC9</accession>
<evidence type="ECO:0000313" key="2">
    <source>
        <dbReference type="Proteomes" id="UP000663671"/>
    </source>
</evidence>
<dbReference type="AlphaFoldDB" id="A0A8A1LYC9"/>
<gene>
    <name evidence="1" type="ORF">I7I51_07643</name>
</gene>
<reference evidence="1" key="1">
    <citation type="submission" date="2021-01" db="EMBL/GenBank/DDBJ databases">
        <title>Chromosome-level genome assembly of a human fungal pathogen reveals clustering of transcriptionally co-regulated genes.</title>
        <authorList>
            <person name="Voorhies M."/>
            <person name="Cohen S."/>
            <person name="Shea T.P."/>
            <person name="Petrus S."/>
            <person name="Munoz J.F."/>
            <person name="Poplawski S."/>
            <person name="Goldman W.E."/>
            <person name="Michael T."/>
            <person name="Cuomo C.A."/>
            <person name="Sil A."/>
            <person name="Beyhan S."/>
        </authorList>
    </citation>
    <scope>NUCLEOTIDE SEQUENCE</scope>
    <source>
        <strain evidence="1">WU24</strain>
    </source>
</reference>
<dbReference type="Proteomes" id="UP000663671">
    <property type="component" value="Chromosome 2"/>
</dbReference>
<dbReference type="VEuPathDB" id="FungiDB:I7I51_07643"/>
<protein>
    <submittedName>
        <fullName evidence="1">Uncharacterized protein</fullName>
    </submittedName>
</protein>
<dbReference type="EMBL" id="CP069109">
    <property type="protein sequence ID" value="QSS58220.1"/>
    <property type="molecule type" value="Genomic_DNA"/>
</dbReference>
<name>A0A8A1LYC9_AJECA</name>
<proteinExistence type="predicted"/>
<sequence length="246" mass="27461">MGITESKLLVASFSRACNEAEMTDGPSQNKNILADPLVQSQIKNILSNPQRRIFLIIFARLKARLGHVRLSPVAQELLIFILLHSGFVVEDASDIYENFGDWASRGEKYEALAMACGGLDFLFVLPDNISDTFWEKDLPRSGKARDELIKTLQQGIRRFVEEFSDVSILEEVIAYIWPRLEEEISSAMKQHEGTHPQQSAHILTGDPNIFHGEPTTHAPTSNVDGPRPQLLVPHCLNSVFLAGLSI</sequence>
<evidence type="ECO:0000313" key="1">
    <source>
        <dbReference type="EMBL" id="QSS58220.1"/>
    </source>
</evidence>
<organism evidence="1 2">
    <name type="scientific">Ajellomyces capsulatus</name>
    <name type="common">Darling's disease fungus</name>
    <name type="synonym">Histoplasma capsulatum</name>
    <dbReference type="NCBI Taxonomy" id="5037"/>
    <lineage>
        <taxon>Eukaryota</taxon>
        <taxon>Fungi</taxon>
        <taxon>Dikarya</taxon>
        <taxon>Ascomycota</taxon>
        <taxon>Pezizomycotina</taxon>
        <taxon>Eurotiomycetes</taxon>
        <taxon>Eurotiomycetidae</taxon>
        <taxon>Onygenales</taxon>
        <taxon>Ajellomycetaceae</taxon>
        <taxon>Histoplasma</taxon>
    </lineage>
</organism>
<dbReference type="OrthoDB" id="4509637at2759"/>